<feature type="signal peptide" evidence="1">
    <location>
        <begin position="1"/>
        <end position="20"/>
    </location>
</feature>
<keyword evidence="4" id="KW-1185">Reference proteome</keyword>
<dbReference type="CDD" id="cd02947">
    <property type="entry name" value="TRX_family"/>
    <property type="match status" value="1"/>
</dbReference>
<evidence type="ECO:0000313" key="4">
    <source>
        <dbReference type="Proteomes" id="UP001530315"/>
    </source>
</evidence>
<dbReference type="PANTHER" id="PTHR45663:SF11">
    <property type="entry name" value="GEO12009P1"/>
    <property type="match status" value="1"/>
</dbReference>
<protein>
    <recommendedName>
        <fullName evidence="2">Thioredoxin domain-containing protein</fullName>
    </recommendedName>
</protein>
<proteinExistence type="predicted"/>
<dbReference type="InterPro" id="IPR013766">
    <property type="entry name" value="Thioredoxin_domain"/>
</dbReference>
<sequence>MASLFQLVLLGLCFPDMNHAFSQVGPLVGAPSSSSSTLFMALRQLDDTNMKDLLFRPSDGRAVLVDACAPWCGPCKLIEPYLEECAKIYSEKLSVIKYDVEGNNNKDLKVEMLLQGVVVRGLPTLLLYRDGMPLATRSGAITEKDLKEWLDCNLFSRTNAMEADGRTRTENNPEKQTTNEVAIVKKRGFVSFAFEQDGYAL</sequence>
<organism evidence="3 4">
    <name type="scientific">Stephanodiscus triporus</name>
    <dbReference type="NCBI Taxonomy" id="2934178"/>
    <lineage>
        <taxon>Eukaryota</taxon>
        <taxon>Sar</taxon>
        <taxon>Stramenopiles</taxon>
        <taxon>Ochrophyta</taxon>
        <taxon>Bacillariophyta</taxon>
        <taxon>Coscinodiscophyceae</taxon>
        <taxon>Thalassiosirophycidae</taxon>
        <taxon>Stephanodiscales</taxon>
        <taxon>Stephanodiscaceae</taxon>
        <taxon>Stephanodiscus</taxon>
    </lineage>
</organism>
<feature type="chain" id="PRO_5044758643" description="Thioredoxin domain-containing protein" evidence="1">
    <location>
        <begin position="21"/>
        <end position="201"/>
    </location>
</feature>
<dbReference type="PANTHER" id="PTHR45663">
    <property type="entry name" value="GEO12009P1"/>
    <property type="match status" value="1"/>
</dbReference>
<feature type="domain" description="Thioredoxin" evidence="2">
    <location>
        <begin position="19"/>
        <end position="155"/>
    </location>
</feature>
<dbReference type="EMBL" id="JALLAZ020001023">
    <property type="protein sequence ID" value="KAL3782320.1"/>
    <property type="molecule type" value="Genomic_DNA"/>
</dbReference>
<name>A0ABD3P2G3_9STRA</name>
<dbReference type="InterPro" id="IPR036249">
    <property type="entry name" value="Thioredoxin-like_sf"/>
</dbReference>
<dbReference type="Gene3D" id="3.40.30.10">
    <property type="entry name" value="Glutaredoxin"/>
    <property type="match status" value="1"/>
</dbReference>
<gene>
    <name evidence="3" type="ORF">ACHAW5_009967</name>
</gene>
<evidence type="ECO:0000256" key="1">
    <source>
        <dbReference type="SAM" id="SignalP"/>
    </source>
</evidence>
<accession>A0ABD3P2G3</accession>
<keyword evidence="1" id="KW-0732">Signal</keyword>
<dbReference type="SUPFAM" id="SSF52833">
    <property type="entry name" value="Thioredoxin-like"/>
    <property type="match status" value="1"/>
</dbReference>
<dbReference type="Proteomes" id="UP001530315">
    <property type="component" value="Unassembled WGS sequence"/>
</dbReference>
<dbReference type="PRINTS" id="PR00421">
    <property type="entry name" value="THIOREDOXIN"/>
</dbReference>
<evidence type="ECO:0000259" key="2">
    <source>
        <dbReference type="PROSITE" id="PS51352"/>
    </source>
</evidence>
<dbReference type="PROSITE" id="PS51352">
    <property type="entry name" value="THIOREDOXIN_2"/>
    <property type="match status" value="1"/>
</dbReference>
<comment type="caution">
    <text evidence="3">The sequence shown here is derived from an EMBL/GenBank/DDBJ whole genome shotgun (WGS) entry which is preliminary data.</text>
</comment>
<reference evidence="3 4" key="1">
    <citation type="submission" date="2024-10" db="EMBL/GenBank/DDBJ databases">
        <title>Updated reference genomes for cyclostephanoid diatoms.</title>
        <authorList>
            <person name="Roberts W.R."/>
            <person name="Alverson A.J."/>
        </authorList>
    </citation>
    <scope>NUCLEOTIDE SEQUENCE [LARGE SCALE GENOMIC DNA]</scope>
    <source>
        <strain evidence="3 4">AJA276-08</strain>
    </source>
</reference>
<dbReference type="Pfam" id="PF00085">
    <property type="entry name" value="Thioredoxin"/>
    <property type="match status" value="1"/>
</dbReference>
<dbReference type="AlphaFoldDB" id="A0ABD3P2G3"/>
<evidence type="ECO:0000313" key="3">
    <source>
        <dbReference type="EMBL" id="KAL3782320.1"/>
    </source>
</evidence>